<protein>
    <submittedName>
        <fullName evidence="2">Uncharacterized protein</fullName>
    </submittedName>
</protein>
<keyword evidence="3" id="KW-1185">Reference proteome</keyword>
<proteinExistence type="predicted"/>
<evidence type="ECO:0000313" key="2">
    <source>
        <dbReference type="EMBL" id="MCI85170.1"/>
    </source>
</evidence>
<organism evidence="2 3">
    <name type="scientific">Trifolium medium</name>
    <dbReference type="NCBI Taxonomy" id="97028"/>
    <lineage>
        <taxon>Eukaryota</taxon>
        <taxon>Viridiplantae</taxon>
        <taxon>Streptophyta</taxon>
        <taxon>Embryophyta</taxon>
        <taxon>Tracheophyta</taxon>
        <taxon>Spermatophyta</taxon>
        <taxon>Magnoliopsida</taxon>
        <taxon>eudicotyledons</taxon>
        <taxon>Gunneridae</taxon>
        <taxon>Pentapetalae</taxon>
        <taxon>rosids</taxon>
        <taxon>fabids</taxon>
        <taxon>Fabales</taxon>
        <taxon>Fabaceae</taxon>
        <taxon>Papilionoideae</taxon>
        <taxon>50 kb inversion clade</taxon>
        <taxon>NPAAA clade</taxon>
        <taxon>Hologalegina</taxon>
        <taxon>IRL clade</taxon>
        <taxon>Trifolieae</taxon>
        <taxon>Trifolium</taxon>
    </lineage>
</organism>
<accession>A0A392VFL2</accession>
<reference evidence="2 3" key="1">
    <citation type="journal article" date="2018" name="Front. Plant Sci.">
        <title>Red Clover (Trifolium pratense) and Zigzag Clover (T. medium) - A Picture of Genomic Similarities and Differences.</title>
        <authorList>
            <person name="Dluhosova J."/>
            <person name="Istvanek J."/>
            <person name="Nedelnik J."/>
            <person name="Repkova J."/>
        </authorList>
    </citation>
    <scope>NUCLEOTIDE SEQUENCE [LARGE SCALE GENOMIC DNA]</scope>
    <source>
        <strain evidence="3">cv. 10/8</strain>
        <tissue evidence="2">Leaf</tissue>
    </source>
</reference>
<dbReference type="AlphaFoldDB" id="A0A392VFL2"/>
<comment type="caution">
    <text evidence="2">The sequence shown here is derived from an EMBL/GenBank/DDBJ whole genome shotgun (WGS) entry which is preliminary data.</text>
</comment>
<evidence type="ECO:0000256" key="1">
    <source>
        <dbReference type="SAM" id="MobiDB-lite"/>
    </source>
</evidence>
<sequence length="51" mass="5896">MSVSQLRLRSKKSTGVPSRLDEGTATLQHHCQFCRYRVECTRMEKTPTRNA</sequence>
<name>A0A392VFL2_9FABA</name>
<dbReference type="Proteomes" id="UP000265520">
    <property type="component" value="Unassembled WGS sequence"/>
</dbReference>
<feature type="region of interest" description="Disordered" evidence="1">
    <location>
        <begin position="1"/>
        <end position="21"/>
    </location>
</feature>
<dbReference type="EMBL" id="LXQA011108817">
    <property type="protein sequence ID" value="MCI85170.1"/>
    <property type="molecule type" value="Genomic_DNA"/>
</dbReference>
<evidence type="ECO:0000313" key="3">
    <source>
        <dbReference type="Proteomes" id="UP000265520"/>
    </source>
</evidence>